<comment type="caution">
    <text evidence="1">The sequence shown here is derived from an EMBL/GenBank/DDBJ whole genome shotgun (WGS) entry which is preliminary data.</text>
</comment>
<protein>
    <submittedName>
        <fullName evidence="1">Uncharacterized protein</fullName>
    </submittedName>
</protein>
<evidence type="ECO:0000313" key="1">
    <source>
        <dbReference type="EMBL" id="KAJ2966696.1"/>
    </source>
</evidence>
<accession>A0ACC1MK44</accession>
<reference evidence="1" key="1">
    <citation type="submission" date="2022-08" db="EMBL/GenBank/DDBJ databases">
        <title>Genome Sequence of Lecanicillium fungicola.</title>
        <authorList>
            <person name="Buettner E."/>
        </authorList>
    </citation>
    <scope>NUCLEOTIDE SEQUENCE</scope>
    <source>
        <strain evidence="1">Babe33</strain>
    </source>
</reference>
<proteinExistence type="predicted"/>
<evidence type="ECO:0000313" key="2">
    <source>
        <dbReference type="Proteomes" id="UP001143910"/>
    </source>
</evidence>
<organism evidence="1 2">
    <name type="scientific">Zarea fungicola</name>
    <dbReference type="NCBI Taxonomy" id="93591"/>
    <lineage>
        <taxon>Eukaryota</taxon>
        <taxon>Fungi</taxon>
        <taxon>Dikarya</taxon>
        <taxon>Ascomycota</taxon>
        <taxon>Pezizomycotina</taxon>
        <taxon>Sordariomycetes</taxon>
        <taxon>Hypocreomycetidae</taxon>
        <taxon>Hypocreales</taxon>
        <taxon>Cordycipitaceae</taxon>
        <taxon>Zarea</taxon>
    </lineage>
</organism>
<keyword evidence="2" id="KW-1185">Reference proteome</keyword>
<gene>
    <name evidence="1" type="ORF">NQ176_g10027</name>
</gene>
<sequence length="889" mass="97433">MISAGEEVKDVPVGNLRIPIEGIFSADSDRQEEMHFWLGPHSVMLKEITCELRSPRYGLISQLEYRKRDKVLQDAKDDETGNSKVRLCGWNPVYEAQADLAKAAEPKPDEAQEGKSNGAENESSFKCQIQTFPATGSLLDNCARELFVALAASLTKIVKVAAPRIDAMENGGEVLLRSETVTILTTAFTENGLGTHADALLSIIPTLLSSIPTMPVHRGSPAEDKLLSTCIAKAEAHRRQKAWTRAEQLLRWMCERYSTPNSGKSTSLIVGSSVLLEKAVRAIGELYRWSFKEQEFAGNMKGNEFGMDGITWMAEKMESSEPTIQRILRNYEYVKTMIETEPALGDTAIAKKLLEALEEGKDREGTDSDTRCKTLYYLCLIKDCRSLPMQPALRLATRNGWAEVALSIIEMGGRVHDTDMDGLTPLHWAAANGDEAVARELLRNGANVQKESNRKHEKRRVPLHYAATNGHEGVVGLLLGNGANVNANDGQRKTALHLAAENGQEAVVGMLLAKGADIESLARHRETPLLLAVREGHRAIVRLLLENGAAVNEVDSLNHEAPLHLAATYKYESIARLLLEHGADINARGGRRGQTSLQMAAQRGHLAAVRLLLDNGSDVDAKDEEKQTSVHLAALRGHLAIVRLLLDNGAYVDVTDAQKQTPLHLAAQFGNPETVTLLLEKGAEVDARDVQKQTSLHIAAHYGYYPLIALLLKKGADVNARNALNETSLHLAASYGRMAIMTLLLAKGAGVDAKDGQNQTSLHLAARSGNLEIVTLLLDNGADVNARNALNETSLHLVASYGRLAITTLLIVTGADVNAEDKQKQTSLHLATRRGHPAIVRLLLEHSADTEAKDHLSRTPRQLAERERDKETTEKETYEEIIRLLDKVE</sequence>
<dbReference type="EMBL" id="JANJQO010002541">
    <property type="protein sequence ID" value="KAJ2966696.1"/>
    <property type="molecule type" value="Genomic_DNA"/>
</dbReference>
<dbReference type="Proteomes" id="UP001143910">
    <property type="component" value="Unassembled WGS sequence"/>
</dbReference>
<name>A0ACC1MK44_9HYPO</name>